<proteinExistence type="predicted"/>
<sequence>MVYHEFIYLDKLKFRLILDNCSSLKVGEVLAFHELSSLHYLEISYISSLESLDLHSFVALENLVIKGCQSLTSLTFGEHSVCLRSLEIKSCKILSSMKGLRSWVNLERLHFRKCPGFVVAWDSASKEIERTEPNFSLSLESVKGDSLALLTLPICKQLTSLQYFHLEVSTFTEEQEISPQLLRSIDLVDIRGCRNLQSFPFHLFPSLNSLWIRFPRIQELSRSCYNEIYKECLKLRNITEVYIRRFPIQIEFRLSSEEIICQQMDTGC</sequence>
<dbReference type="Gene3D" id="3.80.10.10">
    <property type="entry name" value="Ribonuclease Inhibitor"/>
    <property type="match status" value="1"/>
</dbReference>
<dbReference type="Proteomes" id="UP000623129">
    <property type="component" value="Unassembled WGS sequence"/>
</dbReference>
<reference evidence="1" key="1">
    <citation type="submission" date="2020-01" db="EMBL/GenBank/DDBJ databases">
        <title>Genome sequence of Kobresia littledalei, the first chromosome-level genome in the family Cyperaceae.</title>
        <authorList>
            <person name="Qu G."/>
        </authorList>
    </citation>
    <scope>NUCLEOTIDE SEQUENCE</scope>
    <source>
        <strain evidence="1">C.B.Clarke</strain>
        <tissue evidence="1">Leaf</tissue>
    </source>
</reference>
<organism evidence="1 2">
    <name type="scientific">Carex littledalei</name>
    <dbReference type="NCBI Taxonomy" id="544730"/>
    <lineage>
        <taxon>Eukaryota</taxon>
        <taxon>Viridiplantae</taxon>
        <taxon>Streptophyta</taxon>
        <taxon>Embryophyta</taxon>
        <taxon>Tracheophyta</taxon>
        <taxon>Spermatophyta</taxon>
        <taxon>Magnoliopsida</taxon>
        <taxon>Liliopsida</taxon>
        <taxon>Poales</taxon>
        <taxon>Cyperaceae</taxon>
        <taxon>Cyperoideae</taxon>
        <taxon>Cariceae</taxon>
        <taxon>Carex</taxon>
        <taxon>Carex subgen. Euthyceras</taxon>
    </lineage>
</organism>
<dbReference type="OrthoDB" id="26890at2759"/>
<name>A0A833RL57_9POAL</name>
<accession>A0A833RL57</accession>
<comment type="caution">
    <text evidence="1">The sequence shown here is derived from an EMBL/GenBank/DDBJ whole genome shotgun (WGS) entry which is preliminary data.</text>
</comment>
<evidence type="ECO:0000313" key="1">
    <source>
        <dbReference type="EMBL" id="KAF3341898.1"/>
    </source>
</evidence>
<protein>
    <submittedName>
        <fullName evidence="1">Putative disease resistance protein RGA3</fullName>
    </submittedName>
</protein>
<gene>
    <name evidence="1" type="ORF">FCM35_KLT00536</name>
</gene>
<dbReference type="SUPFAM" id="SSF52058">
    <property type="entry name" value="L domain-like"/>
    <property type="match status" value="1"/>
</dbReference>
<dbReference type="AlphaFoldDB" id="A0A833RL57"/>
<dbReference type="EMBL" id="SWLB01000001">
    <property type="protein sequence ID" value="KAF3341898.1"/>
    <property type="molecule type" value="Genomic_DNA"/>
</dbReference>
<keyword evidence="2" id="KW-1185">Reference proteome</keyword>
<evidence type="ECO:0000313" key="2">
    <source>
        <dbReference type="Proteomes" id="UP000623129"/>
    </source>
</evidence>
<dbReference type="InterPro" id="IPR032675">
    <property type="entry name" value="LRR_dom_sf"/>
</dbReference>